<dbReference type="Proteomes" id="UP001597197">
    <property type="component" value="Unassembled WGS sequence"/>
</dbReference>
<evidence type="ECO:0000256" key="1">
    <source>
        <dbReference type="ARBA" id="ARBA00004162"/>
    </source>
</evidence>
<comment type="similarity">
    <text evidence="2 7">Belongs to the ExbD/TolR family.</text>
</comment>
<keyword evidence="6" id="KW-0472">Membrane</keyword>
<gene>
    <name evidence="8" type="ORF">ACFSDX_15895</name>
</gene>
<dbReference type="RefSeq" id="WP_382315249.1">
    <property type="nucleotide sequence ID" value="NZ_JBHUFD010000005.1"/>
</dbReference>
<evidence type="ECO:0000256" key="7">
    <source>
        <dbReference type="RuleBase" id="RU003879"/>
    </source>
</evidence>
<dbReference type="EMBL" id="JBHUFD010000005">
    <property type="protein sequence ID" value="MFD1873928.1"/>
    <property type="molecule type" value="Genomic_DNA"/>
</dbReference>
<sequence>MATSPTSTFKVSARLRTSWHRFHLDMTPMVGLAFLLLTFFLLHAGVAKPRILPLTMPVADKSDTYGIGICLLSETMTIILGDNHQLHYYHGMNNPLDPSVPTPELRTTDFSALGIRQMLLVRRSQQPEPVILIKPAPGATYKDMVDILDEMNITSQKKYALVPLGAADRQLLLANGQR</sequence>
<reference evidence="9" key="1">
    <citation type="journal article" date="2019" name="Int. J. Syst. Evol. Microbiol.">
        <title>The Global Catalogue of Microorganisms (GCM) 10K type strain sequencing project: providing services to taxonomists for standard genome sequencing and annotation.</title>
        <authorList>
            <consortium name="The Broad Institute Genomics Platform"/>
            <consortium name="The Broad Institute Genome Sequencing Center for Infectious Disease"/>
            <person name="Wu L."/>
            <person name="Ma J."/>
        </authorList>
    </citation>
    <scope>NUCLEOTIDE SEQUENCE [LARGE SCALE GENOMIC DNA]</scope>
    <source>
        <strain evidence="9">CGMCC 1.15795</strain>
    </source>
</reference>
<comment type="subcellular location">
    <subcellularLocation>
        <location evidence="1">Cell membrane</location>
        <topology evidence="1">Single-pass membrane protein</topology>
    </subcellularLocation>
    <subcellularLocation>
        <location evidence="7">Cell membrane</location>
        <topology evidence="7">Single-pass type II membrane protein</topology>
    </subcellularLocation>
</comment>
<keyword evidence="3" id="KW-1003">Cell membrane</keyword>
<keyword evidence="4 7" id="KW-0812">Transmembrane</keyword>
<evidence type="ECO:0000313" key="8">
    <source>
        <dbReference type="EMBL" id="MFD1873928.1"/>
    </source>
</evidence>
<keyword evidence="7" id="KW-0813">Transport</keyword>
<keyword evidence="9" id="KW-1185">Reference proteome</keyword>
<accession>A0ABW4QWH3</accession>
<evidence type="ECO:0000256" key="4">
    <source>
        <dbReference type="ARBA" id="ARBA00022692"/>
    </source>
</evidence>
<evidence type="ECO:0000313" key="9">
    <source>
        <dbReference type="Proteomes" id="UP001597197"/>
    </source>
</evidence>
<keyword evidence="7" id="KW-0653">Protein transport</keyword>
<comment type="caution">
    <text evidence="8">The sequence shown here is derived from an EMBL/GenBank/DDBJ whole genome shotgun (WGS) entry which is preliminary data.</text>
</comment>
<dbReference type="InterPro" id="IPR003400">
    <property type="entry name" value="ExbD"/>
</dbReference>
<name>A0ABW4QWH3_9BACT</name>
<dbReference type="PANTHER" id="PTHR30558:SF3">
    <property type="entry name" value="BIOPOLYMER TRANSPORT PROTEIN EXBD-RELATED"/>
    <property type="match status" value="1"/>
</dbReference>
<protein>
    <submittedName>
        <fullName evidence="8">Biopolymer transporter ExbD</fullName>
    </submittedName>
</protein>
<evidence type="ECO:0000256" key="2">
    <source>
        <dbReference type="ARBA" id="ARBA00005811"/>
    </source>
</evidence>
<evidence type="ECO:0000256" key="3">
    <source>
        <dbReference type="ARBA" id="ARBA00022475"/>
    </source>
</evidence>
<dbReference type="Pfam" id="PF02472">
    <property type="entry name" value="ExbD"/>
    <property type="match status" value="1"/>
</dbReference>
<evidence type="ECO:0000256" key="6">
    <source>
        <dbReference type="ARBA" id="ARBA00023136"/>
    </source>
</evidence>
<evidence type="ECO:0000256" key="5">
    <source>
        <dbReference type="ARBA" id="ARBA00022989"/>
    </source>
</evidence>
<dbReference type="PANTHER" id="PTHR30558">
    <property type="entry name" value="EXBD MEMBRANE COMPONENT OF PMF-DRIVEN MACROMOLECULE IMPORT SYSTEM"/>
    <property type="match status" value="1"/>
</dbReference>
<proteinExistence type="inferred from homology"/>
<keyword evidence="5" id="KW-1133">Transmembrane helix</keyword>
<organism evidence="8 9">
    <name type="scientific">Hymenobacter bucti</name>
    <dbReference type="NCBI Taxonomy" id="1844114"/>
    <lineage>
        <taxon>Bacteria</taxon>
        <taxon>Pseudomonadati</taxon>
        <taxon>Bacteroidota</taxon>
        <taxon>Cytophagia</taxon>
        <taxon>Cytophagales</taxon>
        <taxon>Hymenobacteraceae</taxon>
        <taxon>Hymenobacter</taxon>
    </lineage>
</organism>